<dbReference type="PANTHER" id="PTHR43065">
    <property type="entry name" value="SENSOR HISTIDINE KINASE"/>
    <property type="match status" value="1"/>
</dbReference>
<evidence type="ECO:0000256" key="8">
    <source>
        <dbReference type="ARBA" id="ARBA00022741"/>
    </source>
</evidence>
<feature type="domain" description="Histidine kinase" evidence="15">
    <location>
        <begin position="206"/>
        <end position="414"/>
    </location>
</feature>
<evidence type="ECO:0000313" key="17">
    <source>
        <dbReference type="Proteomes" id="UP000790580"/>
    </source>
</evidence>
<dbReference type="Gene3D" id="1.10.287.130">
    <property type="match status" value="1"/>
</dbReference>
<dbReference type="SMART" id="SM00388">
    <property type="entry name" value="HisKA"/>
    <property type="match status" value="1"/>
</dbReference>
<keyword evidence="11 14" id="KW-1133">Transmembrane helix</keyword>
<evidence type="ECO:0000256" key="12">
    <source>
        <dbReference type="ARBA" id="ARBA00023012"/>
    </source>
</evidence>
<keyword evidence="17" id="KW-1185">Reference proteome</keyword>
<dbReference type="Proteomes" id="UP000790580">
    <property type="component" value="Unassembled WGS sequence"/>
</dbReference>
<dbReference type="EMBL" id="JAHQCR010000017">
    <property type="protein sequence ID" value="MBU9720559.1"/>
    <property type="molecule type" value="Genomic_DNA"/>
</dbReference>
<keyword evidence="4" id="KW-1003">Cell membrane</keyword>
<feature type="transmembrane region" description="Helical" evidence="14">
    <location>
        <begin position="65"/>
        <end position="86"/>
    </location>
</feature>
<dbReference type="Pfam" id="PF00512">
    <property type="entry name" value="HisKA"/>
    <property type="match status" value="1"/>
</dbReference>
<keyword evidence="9 16" id="KW-0418">Kinase</keyword>
<keyword evidence="5" id="KW-0597">Phosphoprotein</keyword>
<evidence type="ECO:0000259" key="15">
    <source>
        <dbReference type="PROSITE" id="PS50109"/>
    </source>
</evidence>
<dbReference type="Gene3D" id="3.30.565.10">
    <property type="entry name" value="Histidine kinase-like ATPase, C-terminal domain"/>
    <property type="match status" value="1"/>
</dbReference>
<dbReference type="InterPro" id="IPR011620">
    <property type="entry name" value="Sig_transdc_His_kinase_LytS_TM"/>
</dbReference>
<dbReference type="InterPro" id="IPR004358">
    <property type="entry name" value="Sig_transdc_His_kin-like_C"/>
</dbReference>
<evidence type="ECO:0000256" key="13">
    <source>
        <dbReference type="ARBA" id="ARBA00023136"/>
    </source>
</evidence>
<dbReference type="Pfam" id="PF07694">
    <property type="entry name" value="5TM-5TMR_LYT"/>
    <property type="match status" value="1"/>
</dbReference>
<feature type="transmembrane region" description="Helical" evidence="14">
    <location>
        <begin position="98"/>
        <end position="117"/>
    </location>
</feature>
<dbReference type="SMART" id="SM00387">
    <property type="entry name" value="HATPase_c"/>
    <property type="match status" value="1"/>
</dbReference>
<organism evidence="16 17">
    <name type="scientific">Evansella alkalicola</name>
    <dbReference type="NCBI Taxonomy" id="745819"/>
    <lineage>
        <taxon>Bacteria</taxon>
        <taxon>Bacillati</taxon>
        <taxon>Bacillota</taxon>
        <taxon>Bacilli</taxon>
        <taxon>Bacillales</taxon>
        <taxon>Bacillaceae</taxon>
        <taxon>Evansella</taxon>
    </lineage>
</organism>
<reference evidence="16 17" key="1">
    <citation type="submission" date="2021-06" db="EMBL/GenBank/DDBJ databases">
        <title>Bacillus sp. RD4P76, an endophyte from a halophyte.</title>
        <authorList>
            <person name="Sun J.-Q."/>
        </authorList>
    </citation>
    <scope>NUCLEOTIDE SEQUENCE [LARGE SCALE GENOMIC DNA]</scope>
    <source>
        <strain evidence="16 17">JCM 17098</strain>
    </source>
</reference>
<evidence type="ECO:0000256" key="9">
    <source>
        <dbReference type="ARBA" id="ARBA00022777"/>
    </source>
</evidence>
<evidence type="ECO:0000256" key="7">
    <source>
        <dbReference type="ARBA" id="ARBA00022692"/>
    </source>
</evidence>
<evidence type="ECO:0000256" key="4">
    <source>
        <dbReference type="ARBA" id="ARBA00022475"/>
    </source>
</evidence>
<protein>
    <recommendedName>
        <fullName evidence="3">histidine kinase</fullName>
        <ecNumber evidence="3">2.7.13.3</ecNumber>
    </recommendedName>
</protein>
<comment type="subcellular location">
    <subcellularLocation>
        <location evidence="2">Cell membrane</location>
        <topology evidence="2">Multi-pass membrane protein</topology>
    </subcellularLocation>
</comment>
<evidence type="ECO:0000256" key="11">
    <source>
        <dbReference type="ARBA" id="ARBA00022989"/>
    </source>
</evidence>
<dbReference type="SUPFAM" id="SSF47384">
    <property type="entry name" value="Homodimeric domain of signal transducing histidine kinase"/>
    <property type="match status" value="1"/>
</dbReference>
<sequence length="421" mass="47326">MLQDLFVNGFFLLLFCCFIPLILIFRNETIRKRKILLTTTTSAAIIACISFPIQMSNGIFFDLRLVAQIYGSLYGGPIVAIVLTIVNIGYRSLFEGSGVITSLVIAPLHLIVLILIRKWYLSLSLTWKLINITILGLGSSLITISIINYMTQMATPTEIVIYYSALFIFALILVIFSVETIEKQWFIQTKVFQSEKMETVSQLAASISHEIRNPLTSVKGFLQLLQKSELKDKQKKYLEISLTELDRAEEVIRDYLSYAKPDSTGPMMVLNVKEEIDRIINILKPLSNQNSIHIETEVNTHYIKGNPQHFRQCLVNIGKNAIESMETHSKGTLSISTAREESFVYISIKDTGIGMTKNQIARLGEPYYSTKGAKGTGLGTMLVYRYIQKMGGSIKVNSKKGQGTEFIIRLPSAEAINSIHK</sequence>
<gene>
    <name evidence="16" type="ORF">KS407_03760</name>
</gene>
<dbReference type="Pfam" id="PF02518">
    <property type="entry name" value="HATPase_c"/>
    <property type="match status" value="1"/>
</dbReference>
<feature type="transmembrane region" description="Helical" evidence="14">
    <location>
        <begin position="35"/>
        <end position="53"/>
    </location>
</feature>
<dbReference type="SUPFAM" id="SSF55874">
    <property type="entry name" value="ATPase domain of HSP90 chaperone/DNA topoisomerase II/histidine kinase"/>
    <property type="match status" value="1"/>
</dbReference>
<evidence type="ECO:0000256" key="5">
    <source>
        <dbReference type="ARBA" id="ARBA00022553"/>
    </source>
</evidence>
<dbReference type="PROSITE" id="PS50109">
    <property type="entry name" value="HIS_KIN"/>
    <property type="match status" value="1"/>
</dbReference>
<feature type="transmembrane region" description="Helical" evidence="14">
    <location>
        <begin position="159"/>
        <end position="178"/>
    </location>
</feature>
<dbReference type="InterPro" id="IPR003594">
    <property type="entry name" value="HATPase_dom"/>
</dbReference>
<feature type="transmembrane region" description="Helical" evidence="14">
    <location>
        <begin position="6"/>
        <end position="23"/>
    </location>
</feature>
<dbReference type="GO" id="GO:0016301">
    <property type="term" value="F:kinase activity"/>
    <property type="evidence" value="ECO:0007669"/>
    <property type="project" value="UniProtKB-KW"/>
</dbReference>
<keyword evidence="12" id="KW-0902">Two-component regulatory system</keyword>
<evidence type="ECO:0000313" key="16">
    <source>
        <dbReference type="EMBL" id="MBU9720559.1"/>
    </source>
</evidence>
<evidence type="ECO:0000256" key="1">
    <source>
        <dbReference type="ARBA" id="ARBA00000085"/>
    </source>
</evidence>
<dbReference type="InterPro" id="IPR036890">
    <property type="entry name" value="HATPase_C_sf"/>
</dbReference>
<comment type="caution">
    <text evidence="16">The sequence shown here is derived from an EMBL/GenBank/DDBJ whole genome shotgun (WGS) entry which is preliminary data.</text>
</comment>
<dbReference type="InterPro" id="IPR003661">
    <property type="entry name" value="HisK_dim/P_dom"/>
</dbReference>
<keyword evidence="8" id="KW-0547">Nucleotide-binding</keyword>
<feature type="transmembrane region" description="Helical" evidence="14">
    <location>
        <begin position="129"/>
        <end position="147"/>
    </location>
</feature>
<dbReference type="RefSeq" id="WP_088075907.1">
    <property type="nucleotide sequence ID" value="NZ_JAHQCR010000017.1"/>
</dbReference>
<dbReference type="InterPro" id="IPR036097">
    <property type="entry name" value="HisK_dim/P_sf"/>
</dbReference>
<proteinExistence type="predicted"/>
<dbReference type="InterPro" id="IPR005467">
    <property type="entry name" value="His_kinase_dom"/>
</dbReference>
<dbReference type="PANTHER" id="PTHR43065:SF46">
    <property type="entry name" value="C4-DICARBOXYLATE TRANSPORT SENSOR PROTEIN DCTB"/>
    <property type="match status" value="1"/>
</dbReference>
<keyword evidence="6" id="KW-0808">Transferase</keyword>
<dbReference type="PRINTS" id="PR00344">
    <property type="entry name" value="BCTRLSENSOR"/>
</dbReference>
<evidence type="ECO:0000256" key="10">
    <source>
        <dbReference type="ARBA" id="ARBA00022840"/>
    </source>
</evidence>
<keyword evidence="13 14" id="KW-0472">Membrane</keyword>
<keyword evidence="10" id="KW-0067">ATP-binding</keyword>
<keyword evidence="7 14" id="KW-0812">Transmembrane</keyword>
<accession>A0ABS6JPS4</accession>
<evidence type="ECO:0000256" key="14">
    <source>
        <dbReference type="SAM" id="Phobius"/>
    </source>
</evidence>
<evidence type="ECO:0000256" key="2">
    <source>
        <dbReference type="ARBA" id="ARBA00004651"/>
    </source>
</evidence>
<evidence type="ECO:0000256" key="3">
    <source>
        <dbReference type="ARBA" id="ARBA00012438"/>
    </source>
</evidence>
<dbReference type="EC" id="2.7.13.3" evidence="3"/>
<evidence type="ECO:0000256" key="6">
    <source>
        <dbReference type="ARBA" id="ARBA00022679"/>
    </source>
</evidence>
<dbReference type="CDD" id="cd00082">
    <property type="entry name" value="HisKA"/>
    <property type="match status" value="1"/>
</dbReference>
<comment type="catalytic activity">
    <reaction evidence="1">
        <text>ATP + protein L-histidine = ADP + protein N-phospho-L-histidine.</text>
        <dbReference type="EC" id="2.7.13.3"/>
    </reaction>
</comment>
<name>A0ABS6JPS4_9BACI</name>